<reference evidence="1" key="1">
    <citation type="submission" date="2020-02" db="EMBL/GenBank/DDBJ databases">
        <authorList>
            <person name="Meier V. D."/>
        </authorList>
    </citation>
    <scope>NUCLEOTIDE SEQUENCE</scope>
    <source>
        <strain evidence="1">AVDCRST_MAG87</strain>
    </source>
</reference>
<gene>
    <name evidence="1" type="ORF">AVDCRST_MAG87-597</name>
</gene>
<dbReference type="EMBL" id="CADCWJ010000148">
    <property type="protein sequence ID" value="CAA9547515.1"/>
    <property type="molecule type" value="Genomic_DNA"/>
</dbReference>
<evidence type="ECO:0000313" key="1">
    <source>
        <dbReference type="EMBL" id="CAA9547515.1"/>
    </source>
</evidence>
<accession>A0A6J4UDV2</accession>
<name>A0A6J4UDV2_9BACT</name>
<dbReference type="AlphaFoldDB" id="A0A6J4UDV2"/>
<protein>
    <submittedName>
        <fullName evidence="1">Uncharacterized protein</fullName>
    </submittedName>
</protein>
<organism evidence="1">
    <name type="scientific">uncultured Thermomicrobiales bacterium</name>
    <dbReference type="NCBI Taxonomy" id="1645740"/>
    <lineage>
        <taxon>Bacteria</taxon>
        <taxon>Pseudomonadati</taxon>
        <taxon>Thermomicrobiota</taxon>
        <taxon>Thermomicrobia</taxon>
        <taxon>Thermomicrobiales</taxon>
        <taxon>environmental samples</taxon>
    </lineage>
</organism>
<proteinExistence type="predicted"/>
<sequence length="62" mass="6914">MWRVLMPMPSRQLVSVLHPRLANTCPKRSIQTAAIWSLDGDESTAARLGIPCRPGSAWGNRR</sequence>